<gene>
    <name evidence="1" type="ORF">FRIFI_1205</name>
</gene>
<evidence type="ECO:0000313" key="1">
    <source>
        <dbReference type="EMBL" id="CEI72742.1"/>
    </source>
</evidence>
<name>A0A2P2BR34_9FIRM</name>
<reference evidence="1 2" key="1">
    <citation type="submission" date="2014-09" db="EMBL/GenBank/DDBJ databases">
        <authorList>
            <person name="Hornung B.V."/>
        </authorList>
    </citation>
    <scope>NUCLEOTIDE SEQUENCE [LARGE SCALE GENOMIC DNA]</scope>
    <source>
        <strain evidence="1 2">FRIFI</strain>
    </source>
</reference>
<dbReference type="Proteomes" id="UP000245695">
    <property type="component" value="Chromosome 1"/>
</dbReference>
<dbReference type="AlphaFoldDB" id="A0A2P2BR34"/>
<dbReference type="RefSeq" id="WP_166505323.1">
    <property type="nucleotide sequence ID" value="NZ_LN650648.1"/>
</dbReference>
<organism evidence="1 2">
    <name type="scientific">Romboutsia hominis</name>
    <dbReference type="NCBI Taxonomy" id="1507512"/>
    <lineage>
        <taxon>Bacteria</taxon>
        <taxon>Bacillati</taxon>
        <taxon>Bacillota</taxon>
        <taxon>Clostridia</taxon>
        <taxon>Peptostreptococcales</taxon>
        <taxon>Peptostreptococcaceae</taxon>
        <taxon>Romboutsia</taxon>
    </lineage>
</organism>
<protein>
    <submittedName>
        <fullName evidence="1">Uncharacterized protein</fullName>
    </submittedName>
</protein>
<sequence>MKLVDLNNYILNDFDKNIFKRMTKDSEVNLNNYVCSVICDLVNFIPMGEELKKETKENIKNCDEVEVGEIATYTSLIPYVQLELKDNKDVAIIANSLVEKLISYIVGYLSKEEFDKNLENIQGMLNISYMFYDGLVKYFTFNREYIVSTIDKNIK</sequence>
<evidence type="ECO:0000313" key="2">
    <source>
        <dbReference type="Proteomes" id="UP000245695"/>
    </source>
</evidence>
<dbReference type="KEGG" id="rhom:FRIFI_1205"/>
<keyword evidence="2" id="KW-1185">Reference proteome</keyword>
<proteinExistence type="predicted"/>
<accession>A0A2P2BR34</accession>
<dbReference type="EMBL" id="LN650648">
    <property type="protein sequence ID" value="CEI72742.1"/>
    <property type="molecule type" value="Genomic_DNA"/>
</dbReference>